<keyword evidence="3" id="KW-1133">Transmembrane helix</keyword>
<name>A0ABT5Z9Z3_9ACTN</name>
<feature type="transmembrane region" description="Helical" evidence="3">
    <location>
        <begin position="12"/>
        <end position="34"/>
    </location>
</feature>
<comment type="caution">
    <text evidence="4">The sequence shown here is derived from an EMBL/GenBank/DDBJ whole genome shotgun (WGS) entry which is preliminary data.</text>
</comment>
<dbReference type="Proteomes" id="UP001220022">
    <property type="component" value="Unassembled WGS sequence"/>
</dbReference>
<evidence type="ECO:0000313" key="5">
    <source>
        <dbReference type="Proteomes" id="UP001220022"/>
    </source>
</evidence>
<evidence type="ECO:0000256" key="3">
    <source>
        <dbReference type="SAM" id="Phobius"/>
    </source>
</evidence>
<keyword evidence="3" id="KW-0812">Transmembrane</keyword>
<feature type="compositionally biased region" description="Basic and acidic residues" evidence="2">
    <location>
        <begin position="202"/>
        <end position="232"/>
    </location>
</feature>
<feature type="region of interest" description="Disordered" evidence="2">
    <location>
        <begin position="190"/>
        <end position="235"/>
    </location>
</feature>
<feature type="coiled-coil region" evidence="1">
    <location>
        <begin position="91"/>
        <end position="139"/>
    </location>
</feature>
<evidence type="ECO:0000256" key="1">
    <source>
        <dbReference type="SAM" id="Coils"/>
    </source>
</evidence>
<evidence type="ECO:0000256" key="2">
    <source>
        <dbReference type="SAM" id="MobiDB-lite"/>
    </source>
</evidence>
<feature type="compositionally biased region" description="Low complexity" evidence="2">
    <location>
        <begin position="192"/>
        <end position="201"/>
    </location>
</feature>
<accession>A0ABT5Z9Z3</accession>
<keyword evidence="5" id="KW-1185">Reference proteome</keyword>
<gene>
    <name evidence="4" type="ORF">P2L57_34610</name>
</gene>
<keyword evidence="1" id="KW-0175">Coiled coil</keyword>
<sequence>MPRGRHRHSPPLHRLLLPLTVAGSATALAVGAWFSPSGDHAVVLRALVAAAAAAACTGAVLLRSWDRAAGKRVAELTAARVRDEWRTDERIAELETDVEESREIRRRLESTLRAKRTELSRLRGEHAELLRRYATAESERARALESRRRLAIEAAAAPRAITSSTASDGNPVSASAYLKAANALRNFERNAARQQAAQRAAASEERGQAKALETRARQDPAPRARTQEDHAPLPEQPRLVPASAAVLPYAQARNAVAKRPQGGFDFFGVQKTPAARDLADVIGDEAYAEHAAGQDDDPEVIDLTAHDETEQIDVRALRAQ</sequence>
<keyword evidence="3" id="KW-0472">Membrane</keyword>
<feature type="transmembrane region" description="Helical" evidence="3">
    <location>
        <begin position="40"/>
        <end position="62"/>
    </location>
</feature>
<proteinExistence type="predicted"/>
<organism evidence="4 5">
    <name type="scientific">Streptantibioticus ferralitis</name>
    <dbReference type="NCBI Taxonomy" id="236510"/>
    <lineage>
        <taxon>Bacteria</taxon>
        <taxon>Bacillati</taxon>
        <taxon>Actinomycetota</taxon>
        <taxon>Actinomycetes</taxon>
        <taxon>Kitasatosporales</taxon>
        <taxon>Streptomycetaceae</taxon>
        <taxon>Streptantibioticus</taxon>
    </lineage>
</organism>
<evidence type="ECO:0008006" key="6">
    <source>
        <dbReference type="Google" id="ProtNLM"/>
    </source>
</evidence>
<protein>
    <recommendedName>
        <fullName evidence="6">Secreted protein</fullName>
    </recommendedName>
</protein>
<dbReference type="RefSeq" id="WP_275821517.1">
    <property type="nucleotide sequence ID" value="NZ_BAAANM010000024.1"/>
</dbReference>
<dbReference type="EMBL" id="JARHTQ010000038">
    <property type="protein sequence ID" value="MDF2260662.1"/>
    <property type="molecule type" value="Genomic_DNA"/>
</dbReference>
<reference evidence="4 5" key="1">
    <citation type="submission" date="2023-03" db="EMBL/GenBank/DDBJ databases">
        <title>Draft genome sequence of type strain Streptomyces ferralitis JCM 14344.</title>
        <authorList>
            <person name="Klaysubun C."/>
            <person name="Duangmal K."/>
        </authorList>
    </citation>
    <scope>NUCLEOTIDE SEQUENCE [LARGE SCALE GENOMIC DNA]</scope>
    <source>
        <strain evidence="4 5">JCM 14344</strain>
    </source>
</reference>
<evidence type="ECO:0000313" key="4">
    <source>
        <dbReference type="EMBL" id="MDF2260662.1"/>
    </source>
</evidence>